<dbReference type="EMBL" id="CP124733">
    <property type="protein sequence ID" value="WHA42024.1"/>
    <property type="molecule type" value="Genomic_DNA"/>
</dbReference>
<dbReference type="EC" id="2.-.-.-" evidence="4"/>
<dbReference type="Proteomes" id="UP000298664">
    <property type="component" value="Chromosome Circular"/>
</dbReference>
<protein>
    <submittedName>
        <fullName evidence="4">Glycosyltransferase family 8 protein</fullName>
        <ecNumber evidence="4">2.-.-.-</ecNumber>
    </submittedName>
</protein>
<sequence>MAVSDDFHRGEIDFRTRSFVATIIDRNFVELAGVMLRSLVLNGDIGDAEIVVVGEKLRKRDKQKLESCAYPLKLHLIDLTQSSMSNFDNLPTNSNWSKTVYARLLLPNLLPKTSCRVLYIDADVLVLKSLRPLLELDMDGHPLAASGGLDPSTSERLKLSPKVKTLNSGVLLFDIDAWKQKSLSQRCLEVAFEHVRLLKFFDQDVLNMALEGNFLSIPQRWNDFGYGDLSDTAVLHFTRDKPNSVRCSHPAKNLYLEYRQSTPWANKPLQSRWHKRFKRLGFSIKRTLGLA</sequence>
<evidence type="ECO:0000256" key="3">
    <source>
        <dbReference type="ARBA" id="ARBA00022723"/>
    </source>
</evidence>
<dbReference type="PANTHER" id="PTHR13778:SF47">
    <property type="entry name" value="LIPOPOLYSACCHARIDE 1,3-GALACTOSYLTRANSFERASE"/>
    <property type="match status" value="1"/>
</dbReference>
<dbReference type="GO" id="GO:0046872">
    <property type="term" value="F:metal ion binding"/>
    <property type="evidence" value="ECO:0007669"/>
    <property type="project" value="UniProtKB-KW"/>
</dbReference>
<evidence type="ECO:0000313" key="5">
    <source>
        <dbReference type="Proteomes" id="UP000298664"/>
    </source>
</evidence>
<accession>A0AAF0HCS5</accession>
<dbReference type="PANTHER" id="PTHR13778">
    <property type="entry name" value="GLYCOSYLTRANSFERASE 8 DOMAIN-CONTAINING PROTEIN"/>
    <property type="match status" value="1"/>
</dbReference>
<dbReference type="Pfam" id="PF01501">
    <property type="entry name" value="Glyco_transf_8"/>
    <property type="match status" value="1"/>
</dbReference>
<reference evidence="4" key="1">
    <citation type="submission" date="2023-05" db="EMBL/GenBank/DDBJ databases">
        <title>Complete genome sequence of Agrobacterium larrymoorei CFBP5477.</title>
        <authorList>
            <person name="Yen H.-C."/>
            <person name="Chou L."/>
            <person name="Lin Y.-C."/>
            <person name="Lai E.-M."/>
            <person name="Kuo C.-H."/>
        </authorList>
    </citation>
    <scope>NUCLEOTIDE SEQUENCE</scope>
    <source>
        <strain evidence="4">CFBP5477</strain>
    </source>
</reference>
<evidence type="ECO:0000256" key="1">
    <source>
        <dbReference type="ARBA" id="ARBA00022676"/>
    </source>
</evidence>
<dbReference type="InterPro" id="IPR029044">
    <property type="entry name" value="Nucleotide-diphossugar_trans"/>
</dbReference>
<dbReference type="CDD" id="cd04194">
    <property type="entry name" value="GT8_A4GalT_like"/>
    <property type="match status" value="1"/>
</dbReference>
<keyword evidence="2 4" id="KW-0808">Transferase</keyword>
<evidence type="ECO:0000256" key="2">
    <source>
        <dbReference type="ARBA" id="ARBA00022679"/>
    </source>
</evidence>
<proteinExistence type="predicted"/>
<dbReference type="AlphaFoldDB" id="A0AAF0HCS5"/>
<dbReference type="RefSeq" id="WP_137393963.1">
    <property type="nucleotide sequence ID" value="NZ_CP124733.1"/>
</dbReference>
<keyword evidence="3" id="KW-0479">Metal-binding</keyword>
<dbReference type="GO" id="GO:0016757">
    <property type="term" value="F:glycosyltransferase activity"/>
    <property type="evidence" value="ECO:0007669"/>
    <property type="project" value="UniProtKB-KW"/>
</dbReference>
<name>A0AAF0HCS5_9HYPH</name>
<dbReference type="InterPro" id="IPR002495">
    <property type="entry name" value="Glyco_trans_8"/>
</dbReference>
<gene>
    <name evidence="4" type="ORF">CFBP5477_005175</name>
</gene>
<dbReference type="Gene3D" id="3.90.550.10">
    <property type="entry name" value="Spore Coat Polysaccharide Biosynthesis Protein SpsA, Chain A"/>
    <property type="match status" value="1"/>
</dbReference>
<organism evidence="4 5">
    <name type="scientific">Agrobacterium larrymoorei</name>
    <dbReference type="NCBI Taxonomy" id="160699"/>
    <lineage>
        <taxon>Bacteria</taxon>
        <taxon>Pseudomonadati</taxon>
        <taxon>Pseudomonadota</taxon>
        <taxon>Alphaproteobacteria</taxon>
        <taxon>Hyphomicrobiales</taxon>
        <taxon>Rhizobiaceae</taxon>
        <taxon>Rhizobium/Agrobacterium group</taxon>
        <taxon>Agrobacterium</taxon>
    </lineage>
</organism>
<evidence type="ECO:0000313" key="4">
    <source>
        <dbReference type="EMBL" id="WHA42024.1"/>
    </source>
</evidence>
<dbReference type="SUPFAM" id="SSF53448">
    <property type="entry name" value="Nucleotide-diphospho-sugar transferases"/>
    <property type="match status" value="1"/>
</dbReference>
<dbReference type="InterPro" id="IPR050748">
    <property type="entry name" value="Glycosyltrans_8_dom-fam"/>
</dbReference>
<keyword evidence="1" id="KW-0328">Glycosyltransferase</keyword>